<dbReference type="KEGG" id="lbc:LACBIDRAFT_307921"/>
<dbReference type="GeneID" id="6082092"/>
<dbReference type="EMBL" id="DS547128">
    <property type="protein sequence ID" value="EDR02737.1"/>
    <property type="molecule type" value="Genomic_DNA"/>
</dbReference>
<organism evidence="3">
    <name type="scientific">Laccaria bicolor (strain S238N-H82 / ATCC MYA-4686)</name>
    <name type="common">Bicoloured deceiver</name>
    <name type="synonym">Laccaria laccata var. bicolor</name>
    <dbReference type="NCBI Taxonomy" id="486041"/>
    <lineage>
        <taxon>Eukaryota</taxon>
        <taxon>Fungi</taxon>
        <taxon>Dikarya</taxon>
        <taxon>Basidiomycota</taxon>
        <taxon>Agaricomycotina</taxon>
        <taxon>Agaricomycetes</taxon>
        <taxon>Agaricomycetidae</taxon>
        <taxon>Agaricales</taxon>
        <taxon>Agaricineae</taxon>
        <taxon>Hydnangiaceae</taxon>
        <taxon>Laccaria</taxon>
    </lineage>
</organism>
<evidence type="ECO:0000313" key="3">
    <source>
        <dbReference type="Proteomes" id="UP000001194"/>
    </source>
</evidence>
<gene>
    <name evidence="2" type="ORF">LACBIDRAFT_307921</name>
    <name evidence="1" type="ORF">LACBIDRAFT_316804</name>
</gene>
<dbReference type="RefSeq" id="XP_001890082.1">
    <property type="nucleotide sequence ID" value="XM_001890047.1"/>
</dbReference>
<dbReference type="InParanoid" id="B0DR79"/>
<dbReference type="EMBL" id="DS547168">
    <property type="protein sequence ID" value="EDQ99272.1"/>
    <property type="molecule type" value="Genomic_DNA"/>
</dbReference>
<dbReference type="AlphaFoldDB" id="B0DR79"/>
<evidence type="ECO:0000313" key="1">
    <source>
        <dbReference type="EMBL" id="EDQ99272.1"/>
    </source>
</evidence>
<dbReference type="KEGG" id="lbc:LACBIDRAFT_316804"/>
<dbReference type="Proteomes" id="UP000001194">
    <property type="component" value="Unassembled WGS sequence"/>
</dbReference>
<protein>
    <submittedName>
        <fullName evidence="2">Predicted protein</fullName>
    </submittedName>
</protein>
<name>B0DR79_LACBS</name>
<sequence length="73" mass="8199">MTLSSGRASTNGRCPEDSIRLVTWQTLGKLNIAGLCEKYKVRARVSWYLTEPMAAPCKNPAVIMKERRPHPIV</sequence>
<proteinExistence type="predicted"/>
<dbReference type="RefSeq" id="XP_001886447.1">
    <property type="nucleotide sequence ID" value="XM_001886412.1"/>
</dbReference>
<dbReference type="HOGENOM" id="CLU_2705234_0_0_1"/>
<dbReference type="OrthoDB" id="3038258at2759"/>
<reference evidence="2 3" key="1">
    <citation type="journal article" date="2008" name="Nature">
        <title>The genome of Laccaria bicolor provides insights into mycorrhizal symbiosis.</title>
        <authorList>
            <person name="Martin F."/>
            <person name="Aerts A."/>
            <person name="Ahren D."/>
            <person name="Brun A."/>
            <person name="Danchin E.G.J."/>
            <person name="Duchaussoy F."/>
            <person name="Gibon J."/>
            <person name="Kohler A."/>
            <person name="Lindquist E."/>
            <person name="Pereda V."/>
            <person name="Salamov A."/>
            <person name="Shapiro H.J."/>
            <person name="Wuyts J."/>
            <person name="Blaudez D."/>
            <person name="Buee M."/>
            <person name="Brokstein P."/>
            <person name="Canbaeck B."/>
            <person name="Cohen D."/>
            <person name="Courty P.E."/>
            <person name="Coutinho P.M."/>
            <person name="Delaruelle C."/>
            <person name="Detter J.C."/>
            <person name="Deveau A."/>
            <person name="DiFazio S."/>
            <person name="Duplessis S."/>
            <person name="Fraissinet-Tachet L."/>
            <person name="Lucic E."/>
            <person name="Frey-Klett P."/>
            <person name="Fourrey C."/>
            <person name="Feussner I."/>
            <person name="Gay G."/>
            <person name="Grimwood J."/>
            <person name="Hoegger P.J."/>
            <person name="Jain P."/>
            <person name="Kilaru S."/>
            <person name="Labbe J."/>
            <person name="Lin Y.C."/>
            <person name="Legue V."/>
            <person name="Le Tacon F."/>
            <person name="Marmeisse R."/>
            <person name="Melayah D."/>
            <person name="Montanini B."/>
            <person name="Muratet M."/>
            <person name="Nehls U."/>
            <person name="Niculita-Hirzel H."/>
            <person name="Oudot-Le Secq M.P."/>
            <person name="Peter M."/>
            <person name="Quesneville H."/>
            <person name="Rajashekar B."/>
            <person name="Reich M."/>
            <person name="Rouhier N."/>
            <person name="Schmutz J."/>
            <person name="Yin T."/>
            <person name="Chalot M."/>
            <person name="Henrissat B."/>
            <person name="Kuees U."/>
            <person name="Lucas S."/>
            <person name="Van de Peer Y."/>
            <person name="Podila G.K."/>
            <person name="Polle A."/>
            <person name="Pukkila P.J."/>
            <person name="Richardson P.M."/>
            <person name="Rouze P."/>
            <person name="Sanders I.R."/>
            <person name="Stajich J.E."/>
            <person name="Tunlid A."/>
            <person name="Tuskan G."/>
            <person name="Grigoriev I.V."/>
        </authorList>
    </citation>
    <scope>NUCLEOTIDE SEQUENCE [LARGE SCALE GENOMIC DNA]</scope>
    <source>
        <strain evidence="3">S238N-H82 / ATCC MYA-4686</strain>
    </source>
</reference>
<evidence type="ECO:0000313" key="2">
    <source>
        <dbReference type="EMBL" id="EDR02737.1"/>
    </source>
</evidence>
<keyword evidence="3" id="KW-1185">Reference proteome</keyword>
<dbReference type="GeneID" id="6085732"/>
<accession>B0DR79</accession>